<dbReference type="GO" id="GO:0019843">
    <property type="term" value="F:rRNA binding"/>
    <property type="evidence" value="ECO:0007669"/>
    <property type="project" value="UniProtKB-KW"/>
</dbReference>
<evidence type="ECO:0000256" key="9">
    <source>
        <dbReference type="ARBA" id="ARBA00022801"/>
    </source>
</evidence>
<dbReference type="SUPFAM" id="SSF69065">
    <property type="entry name" value="RNase III domain-like"/>
    <property type="match status" value="1"/>
</dbReference>
<evidence type="ECO:0000256" key="3">
    <source>
        <dbReference type="ARBA" id="ARBA00022552"/>
    </source>
</evidence>
<sequence length="233" mass="26454">MKKSVDEALKKDFQIVFHNEDLLNEALTQASYVNEHPNQGLKFYERIEFLGDAVLQLIVSEYIFKRYPEMPQGKLTRLRAAMVCEASFSQFARECHLDQYILLGKGEEKAGARNRDSLLCDIFESFVGAVYLDQGRQTVEKFVQQVIFPKLDTGAFDHVIDHKTNLQEILQRNGDVLIHYDLLNEAGPDNDLDFKVAVFADDRQLGSGVGKSKKLAEQDAAKNALQKLRVKNA</sequence>
<keyword evidence="6 12" id="KW-0479">Metal-binding</keyword>
<dbReference type="GO" id="GO:0006397">
    <property type="term" value="P:mRNA processing"/>
    <property type="evidence" value="ECO:0007669"/>
    <property type="project" value="UniProtKB-UniRule"/>
</dbReference>
<evidence type="ECO:0000256" key="10">
    <source>
        <dbReference type="ARBA" id="ARBA00022842"/>
    </source>
</evidence>
<comment type="catalytic activity">
    <reaction evidence="1 12">
        <text>Endonucleolytic cleavage to 5'-phosphomonoester.</text>
        <dbReference type="EC" id="3.1.26.3"/>
    </reaction>
</comment>
<accession>A0A0R2JYS1</accession>
<dbReference type="FunFam" id="1.10.1520.10:FF:000001">
    <property type="entry name" value="Ribonuclease 3"/>
    <property type="match status" value="1"/>
</dbReference>
<feature type="domain" description="DRBM" evidence="13">
    <location>
        <begin position="161"/>
        <end position="230"/>
    </location>
</feature>
<evidence type="ECO:0000259" key="13">
    <source>
        <dbReference type="PROSITE" id="PS50137"/>
    </source>
</evidence>
<dbReference type="SMART" id="SM00535">
    <property type="entry name" value="RIBOc"/>
    <property type="match status" value="1"/>
</dbReference>
<evidence type="ECO:0000313" key="16">
    <source>
        <dbReference type="EMBL" id="SER15287.1"/>
    </source>
</evidence>
<dbReference type="GO" id="GO:0006364">
    <property type="term" value="P:rRNA processing"/>
    <property type="evidence" value="ECO:0007669"/>
    <property type="project" value="UniProtKB-UniRule"/>
</dbReference>
<dbReference type="PANTHER" id="PTHR11207">
    <property type="entry name" value="RIBONUCLEASE III"/>
    <property type="match status" value="1"/>
</dbReference>
<dbReference type="PATRIC" id="fig|319653.3.peg.192"/>
<dbReference type="InterPro" id="IPR014720">
    <property type="entry name" value="dsRBD_dom"/>
</dbReference>
<dbReference type="HAMAP" id="MF_00104">
    <property type="entry name" value="RNase_III"/>
    <property type="match status" value="1"/>
</dbReference>
<name>A0A0R2JYS1_9LACO</name>
<dbReference type="GO" id="GO:0003725">
    <property type="term" value="F:double-stranded RNA binding"/>
    <property type="evidence" value="ECO:0007669"/>
    <property type="project" value="TreeGrafter"/>
</dbReference>
<evidence type="ECO:0000313" key="17">
    <source>
        <dbReference type="Proteomes" id="UP000051749"/>
    </source>
</evidence>
<evidence type="ECO:0000256" key="1">
    <source>
        <dbReference type="ARBA" id="ARBA00000109"/>
    </source>
</evidence>
<feature type="active site" evidence="12">
    <location>
        <position position="52"/>
    </location>
</feature>
<evidence type="ECO:0000256" key="7">
    <source>
        <dbReference type="ARBA" id="ARBA00022730"/>
    </source>
</evidence>
<keyword evidence="12" id="KW-0963">Cytoplasm</keyword>
<feature type="binding site" evidence="12">
    <location>
        <position position="121"/>
    </location>
    <ligand>
        <name>Mg(2+)</name>
        <dbReference type="ChEBI" id="CHEBI:18420"/>
    </ligand>
</feature>
<comment type="function">
    <text evidence="12">Digests double-stranded RNA. Involved in the processing of primary rRNA transcript to yield the immediate precursors to the large and small rRNAs (23S and 16S). Processes some mRNAs, and tRNAs when they are encoded in the rRNA operon. Processes pre-crRNA and tracrRNA of type II CRISPR loci if present in the organism.</text>
</comment>
<dbReference type="InterPro" id="IPR011907">
    <property type="entry name" value="RNase_III"/>
</dbReference>
<dbReference type="GeneID" id="76043554"/>
<keyword evidence="5 12" id="KW-0540">Nuclease</keyword>
<dbReference type="PANTHER" id="PTHR11207:SF0">
    <property type="entry name" value="RIBONUCLEASE 3"/>
    <property type="match status" value="1"/>
</dbReference>
<dbReference type="EMBL" id="JQBY01000010">
    <property type="protein sequence ID" value="KRN82432.1"/>
    <property type="molecule type" value="Genomic_DNA"/>
</dbReference>
<evidence type="ECO:0000256" key="12">
    <source>
        <dbReference type="HAMAP-Rule" id="MF_00104"/>
    </source>
</evidence>
<dbReference type="GO" id="GO:0005737">
    <property type="term" value="C:cytoplasm"/>
    <property type="evidence" value="ECO:0007669"/>
    <property type="project" value="UniProtKB-SubCell"/>
</dbReference>
<evidence type="ECO:0000256" key="6">
    <source>
        <dbReference type="ARBA" id="ARBA00022723"/>
    </source>
</evidence>
<comment type="subcellular location">
    <subcellularLocation>
        <location evidence="12">Cytoplasm</location>
    </subcellularLocation>
</comment>
<dbReference type="InterPro" id="IPR036389">
    <property type="entry name" value="RNase_III_sf"/>
</dbReference>
<dbReference type="Pfam" id="PF00035">
    <property type="entry name" value="dsrm"/>
    <property type="match status" value="1"/>
</dbReference>
<dbReference type="RefSeq" id="WP_057806203.1">
    <property type="nucleotide sequence ID" value="NZ_BJYP01000005.1"/>
</dbReference>
<dbReference type="GO" id="GO:0046872">
    <property type="term" value="F:metal ion binding"/>
    <property type="evidence" value="ECO:0007669"/>
    <property type="project" value="UniProtKB-KW"/>
</dbReference>
<protein>
    <recommendedName>
        <fullName evidence="12">Ribonuclease 3</fullName>
        <ecNumber evidence="12">3.1.26.3</ecNumber>
    </recommendedName>
    <alternativeName>
        <fullName evidence="12">Ribonuclease III</fullName>
        <shortName evidence="12">RNase III</shortName>
    </alternativeName>
</protein>
<dbReference type="CDD" id="cd10845">
    <property type="entry name" value="DSRM_RNAse_III_family"/>
    <property type="match status" value="1"/>
</dbReference>
<dbReference type="Proteomes" id="UP000182818">
    <property type="component" value="Unassembled WGS sequence"/>
</dbReference>
<keyword evidence="3 12" id="KW-0698">rRNA processing</keyword>
<dbReference type="GO" id="GO:0008033">
    <property type="term" value="P:tRNA processing"/>
    <property type="evidence" value="ECO:0007669"/>
    <property type="project" value="UniProtKB-KW"/>
</dbReference>
<dbReference type="PROSITE" id="PS50142">
    <property type="entry name" value="RNASE_3_2"/>
    <property type="match status" value="1"/>
</dbReference>
<evidence type="ECO:0000313" key="18">
    <source>
        <dbReference type="Proteomes" id="UP000182818"/>
    </source>
</evidence>
<keyword evidence="11 12" id="KW-0694">RNA-binding</keyword>
<evidence type="ECO:0000256" key="2">
    <source>
        <dbReference type="ARBA" id="ARBA00010183"/>
    </source>
</evidence>
<comment type="subunit">
    <text evidence="12">Homodimer.</text>
</comment>
<dbReference type="SUPFAM" id="SSF54768">
    <property type="entry name" value="dsRNA-binding domain-like"/>
    <property type="match status" value="1"/>
</dbReference>
<evidence type="ECO:0000256" key="4">
    <source>
        <dbReference type="ARBA" id="ARBA00022664"/>
    </source>
</evidence>
<feature type="active site" evidence="12">
    <location>
        <position position="124"/>
    </location>
</feature>
<dbReference type="EMBL" id="FOGK01000002">
    <property type="protein sequence ID" value="SER15287.1"/>
    <property type="molecule type" value="Genomic_DNA"/>
</dbReference>
<evidence type="ECO:0000256" key="11">
    <source>
        <dbReference type="ARBA" id="ARBA00022884"/>
    </source>
</evidence>
<reference evidence="16 18" key="2">
    <citation type="submission" date="2016-10" db="EMBL/GenBank/DDBJ databases">
        <authorList>
            <person name="Varghese N."/>
            <person name="Submissions S."/>
        </authorList>
    </citation>
    <scope>NUCLEOTIDE SEQUENCE [LARGE SCALE GENOMIC DNA]</scope>
    <source>
        <strain evidence="16 18">CGMCC 1.3889</strain>
    </source>
</reference>
<dbReference type="PROSITE" id="PS50137">
    <property type="entry name" value="DS_RBD"/>
    <property type="match status" value="1"/>
</dbReference>
<comment type="similarity">
    <text evidence="2">Belongs to the ribonuclease III family.</text>
</comment>
<keyword evidence="18" id="KW-1185">Reference proteome</keyword>
<keyword evidence="12" id="KW-0819">tRNA processing</keyword>
<dbReference type="Gene3D" id="3.30.160.20">
    <property type="match status" value="1"/>
</dbReference>
<dbReference type="AlphaFoldDB" id="A0A0R2JYS1"/>
<keyword evidence="9 12" id="KW-0378">Hydrolase</keyword>
<gene>
    <name evidence="12" type="primary">rnc</name>
    <name evidence="15" type="ORF">IV87_GL000187</name>
    <name evidence="16" type="ORF">SAMN04487973_10276</name>
</gene>
<feature type="binding site" evidence="12">
    <location>
        <position position="124"/>
    </location>
    <ligand>
        <name>Mg(2+)</name>
        <dbReference type="ChEBI" id="CHEBI:18420"/>
    </ligand>
</feature>
<keyword evidence="7 12" id="KW-0699">rRNA-binding</keyword>
<dbReference type="GO" id="GO:0004525">
    <property type="term" value="F:ribonuclease III activity"/>
    <property type="evidence" value="ECO:0007669"/>
    <property type="project" value="UniProtKB-UniRule"/>
</dbReference>
<dbReference type="SMART" id="SM00358">
    <property type="entry name" value="DSRM"/>
    <property type="match status" value="1"/>
</dbReference>
<dbReference type="NCBIfam" id="TIGR02191">
    <property type="entry name" value="RNaseIII"/>
    <property type="match status" value="1"/>
</dbReference>
<dbReference type="Gene3D" id="1.10.1520.10">
    <property type="entry name" value="Ribonuclease III domain"/>
    <property type="match status" value="1"/>
</dbReference>
<keyword evidence="4 12" id="KW-0507">mRNA processing</keyword>
<dbReference type="EC" id="3.1.26.3" evidence="12"/>
<feature type="domain" description="RNase III" evidence="14">
    <location>
        <begin position="6"/>
        <end position="135"/>
    </location>
</feature>
<feature type="binding site" evidence="12">
    <location>
        <position position="48"/>
    </location>
    <ligand>
        <name>Mg(2+)</name>
        <dbReference type="ChEBI" id="CHEBI:18420"/>
    </ligand>
</feature>
<comment type="caution">
    <text evidence="15">The sequence shown here is derived from an EMBL/GenBank/DDBJ whole genome shotgun (WGS) entry which is preliminary data.</text>
</comment>
<reference evidence="15 17" key="1">
    <citation type="journal article" date="2015" name="Genome Announc.">
        <title>Expanding the biotechnology potential of lactobacilli through comparative genomics of 213 strains and associated genera.</title>
        <authorList>
            <person name="Sun Z."/>
            <person name="Harris H.M."/>
            <person name="McCann A."/>
            <person name="Guo C."/>
            <person name="Argimon S."/>
            <person name="Zhang W."/>
            <person name="Yang X."/>
            <person name="Jeffery I.B."/>
            <person name="Cooney J.C."/>
            <person name="Kagawa T.F."/>
            <person name="Liu W."/>
            <person name="Song Y."/>
            <person name="Salvetti E."/>
            <person name="Wrobel A."/>
            <person name="Rasinkangas P."/>
            <person name="Parkhill J."/>
            <person name="Rea M.C."/>
            <person name="O'Sullivan O."/>
            <person name="Ritari J."/>
            <person name="Douillard F.P."/>
            <person name="Paul Ross R."/>
            <person name="Yang R."/>
            <person name="Briner A.E."/>
            <person name="Felis G.E."/>
            <person name="de Vos W.M."/>
            <person name="Barrangou R."/>
            <person name="Klaenhammer T.R."/>
            <person name="Caufield P.W."/>
            <person name="Cui Y."/>
            <person name="Zhang H."/>
            <person name="O'Toole P.W."/>
        </authorList>
    </citation>
    <scope>NUCLEOTIDE SEQUENCE [LARGE SCALE GENOMIC DNA]</scope>
    <source>
        <strain evidence="15 17">DSM 22301</strain>
    </source>
</reference>
<dbReference type="OrthoDB" id="9805026at2"/>
<keyword evidence="8 12" id="KW-0255">Endonuclease</keyword>
<dbReference type="CDD" id="cd00593">
    <property type="entry name" value="RIBOc"/>
    <property type="match status" value="1"/>
</dbReference>
<dbReference type="STRING" id="319653.SAMN04487973_10276"/>
<dbReference type="InterPro" id="IPR000999">
    <property type="entry name" value="RNase_III_dom"/>
</dbReference>
<dbReference type="GO" id="GO:0010468">
    <property type="term" value="P:regulation of gene expression"/>
    <property type="evidence" value="ECO:0007669"/>
    <property type="project" value="TreeGrafter"/>
</dbReference>
<keyword evidence="10 12" id="KW-0460">Magnesium</keyword>
<dbReference type="Proteomes" id="UP000051749">
    <property type="component" value="Unassembled WGS sequence"/>
</dbReference>
<dbReference type="Pfam" id="PF14622">
    <property type="entry name" value="Ribonucleas_3_3"/>
    <property type="match status" value="1"/>
</dbReference>
<comment type="cofactor">
    <cofactor evidence="12">
        <name>Mg(2+)</name>
        <dbReference type="ChEBI" id="CHEBI:18420"/>
    </cofactor>
</comment>
<proteinExistence type="inferred from homology"/>
<evidence type="ECO:0000259" key="14">
    <source>
        <dbReference type="PROSITE" id="PS50142"/>
    </source>
</evidence>
<evidence type="ECO:0000256" key="5">
    <source>
        <dbReference type="ARBA" id="ARBA00022722"/>
    </source>
</evidence>
<organism evidence="15 17">
    <name type="scientific">Pediococcus ethanolidurans</name>
    <dbReference type="NCBI Taxonomy" id="319653"/>
    <lineage>
        <taxon>Bacteria</taxon>
        <taxon>Bacillati</taxon>
        <taxon>Bacillota</taxon>
        <taxon>Bacilli</taxon>
        <taxon>Lactobacillales</taxon>
        <taxon>Lactobacillaceae</taxon>
        <taxon>Pediococcus</taxon>
    </lineage>
</organism>
<evidence type="ECO:0000256" key="8">
    <source>
        <dbReference type="ARBA" id="ARBA00022759"/>
    </source>
</evidence>
<evidence type="ECO:0000313" key="15">
    <source>
        <dbReference type="EMBL" id="KRN82432.1"/>
    </source>
</evidence>